<dbReference type="Proteomes" id="UP001632037">
    <property type="component" value="Unassembled WGS sequence"/>
</dbReference>
<protein>
    <recommendedName>
        <fullName evidence="8">RxLR effector protein</fullName>
    </recommendedName>
</protein>
<dbReference type="EMBL" id="JBIMZQ010000029">
    <property type="protein sequence ID" value="KAL3662904.1"/>
    <property type="molecule type" value="Genomic_DNA"/>
</dbReference>
<dbReference type="AlphaFoldDB" id="A0ABD3FBL8"/>
<keyword evidence="4 5" id="KW-0732">Signal</keyword>
<evidence type="ECO:0000256" key="2">
    <source>
        <dbReference type="ARBA" id="ARBA00010400"/>
    </source>
</evidence>
<comment type="similarity">
    <text evidence="2">Belongs to the RxLR effector family.</text>
</comment>
<comment type="caution">
    <text evidence="6">The sequence shown here is derived from an EMBL/GenBank/DDBJ whole genome shotgun (WGS) entry which is preliminary data.</text>
</comment>
<evidence type="ECO:0000313" key="6">
    <source>
        <dbReference type="EMBL" id="KAL3662904.1"/>
    </source>
</evidence>
<gene>
    <name evidence="6" type="ORF">V7S43_011852</name>
</gene>
<dbReference type="Pfam" id="PF16810">
    <property type="entry name" value="RXLR"/>
    <property type="match status" value="1"/>
</dbReference>
<feature type="chain" id="PRO_5044812144" description="RxLR effector protein" evidence="5">
    <location>
        <begin position="23"/>
        <end position="496"/>
    </location>
</feature>
<dbReference type="PROSITE" id="PS51257">
    <property type="entry name" value="PROKAR_LIPOPROTEIN"/>
    <property type="match status" value="1"/>
</dbReference>
<keyword evidence="7" id="KW-1185">Reference proteome</keyword>
<reference evidence="6 7" key="1">
    <citation type="submission" date="2024-09" db="EMBL/GenBank/DDBJ databases">
        <title>Genome sequencing and assembly of Phytophthora oleae, isolate VK10A, causative agent of rot of olive drupes.</title>
        <authorList>
            <person name="Conti Taguali S."/>
            <person name="Riolo M."/>
            <person name="La Spada F."/>
            <person name="Cacciola S.O."/>
            <person name="Dionisio G."/>
        </authorList>
    </citation>
    <scope>NUCLEOTIDE SEQUENCE [LARGE SCALE GENOMIC DNA]</scope>
    <source>
        <strain evidence="6 7">VK10A</strain>
    </source>
</reference>
<comment type="subcellular location">
    <subcellularLocation>
        <location evidence="1">Secreted</location>
    </subcellularLocation>
</comment>
<organism evidence="6 7">
    <name type="scientific">Phytophthora oleae</name>
    <dbReference type="NCBI Taxonomy" id="2107226"/>
    <lineage>
        <taxon>Eukaryota</taxon>
        <taxon>Sar</taxon>
        <taxon>Stramenopiles</taxon>
        <taxon>Oomycota</taxon>
        <taxon>Peronosporomycetes</taxon>
        <taxon>Peronosporales</taxon>
        <taxon>Peronosporaceae</taxon>
        <taxon>Phytophthora</taxon>
    </lineage>
</organism>
<evidence type="ECO:0000313" key="7">
    <source>
        <dbReference type="Proteomes" id="UP001632037"/>
    </source>
</evidence>
<evidence type="ECO:0000256" key="5">
    <source>
        <dbReference type="SAM" id="SignalP"/>
    </source>
</evidence>
<dbReference type="InterPro" id="IPR031825">
    <property type="entry name" value="RXLR"/>
</dbReference>
<keyword evidence="3" id="KW-0964">Secreted</keyword>
<evidence type="ECO:0000256" key="1">
    <source>
        <dbReference type="ARBA" id="ARBA00004613"/>
    </source>
</evidence>
<evidence type="ECO:0008006" key="8">
    <source>
        <dbReference type="Google" id="ProtNLM"/>
    </source>
</evidence>
<proteinExistence type="inferred from homology"/>
<feature type="signal peptide" evidence="5">
    <location>
        <begin position="1"/>
        <end position="22"/>
    </location>
</feature>
<accession>A0ABD3FBL8</accession>
<evidence type="ECO:0000256" key="4">
    <source>
        <dbReference type="ARBA" id="ARBA00022729"/>
    </source>
</evidence>
<name>A0ABD3FBL8_9STRA</name>
<evidence type="ECO:0000256" key="3">
    <source>
        <dbReference type="ARBA" id="ARBA00022525"/>
    </source>
</evidence>
<sequence>MRLQTLVLLTATFLACLNVTSASTKLTAPEIPAQGRLFPANQRFLRIDEDEERVVDATKLETYKLQLNQFQLGDDLVTILKSPQVEKFSTFSRNRDPANQVSLIGKLSAKFGDDVVARTLVQLQRNGDDNPQFLAVLKQLREEQVTDWLKKDKTVPQVVTLLKLVDDETVFRGKALGMLEDYIKKVNAAKGGDESLLQSLTTFYGGESQLVAMITKAKYHPRSVEKAKELEFGDDVHQALSSGKVRIFAKYVSSRGSVLERLNAKYGEANVAAALATAKGNGATQGIATKLQQKQLSGWLSKGESLGKVFGFLKFKENDGLPQKLDTFDEYIKLLKTKNPQDETTVLTVLRKGFGEDEDQLALMFSKALRTPGSKPMESTITGYQNLVFKEWVTRDLDPMNVAVNVFKIPEATAGAAKYNSEIKWIIKHYTAFFKKETGLSMGPEFGNLSDTGTSIGKRPSGRQDPCKSASMCCSAPSASAPSSLNSSWSDHFPAL</sequence>